<keyword evidence="3" id="KW-1185">Reference proteome</keyword>
<name>A0A165C6J3_EXIGL</name>
<accession>A0A165C6J3</accession>
<protein>
    <submittedName>
        <fullName evidence="2">Uncharacterized protein</fullName>
    </submittedName>
</protein>
<evidence type="ECO:0000256" key="1">
    <source>
        <dbReference type="SAM" id="MobiDB-lite"/>
    </source>
</evidence>
<gene>
    <name evidence="2" type="ORF">EXIGLDRAFT_360348</name>
</gene>
<sequence length="226" mass="24479">MHRLKQPSPRETRSGAPTTPKSGSASRSSGSDCARAARSPRAHARARASSYGPATARSPSACPALPSHRARRVQRIRHSLVSTPNFESAIGGVVEVSDGRAVVHTLQSHVDDHHEKSQIQALFFTVPSFRFIPVLVRSACSAIRSAQLGLVSSAMDVRRCGLQQSETRMRRLNNVTHLVGEVQIARSSDRETTLERPPQVASAYLASSPTCSLLAGRTGSERPRER</sequence>
<proteinExistence type="predicted"/>
<evidence type="ECO:0000313" key="2">
    <source>
        <dbReference type="EMBL" id="KZV81912.1"/>
    </source>
</evidence>
<dbReference type="EMBL" id="KV426358">
    <property type="protein sequence ID" value="KZV81912.1"/>
    <property type="molecule type" value="Genomic_DNA"/>
</dbReference>
<dbReference type="InParanoid" id="A0A165C6J3"/>
<feature type="region of interest" description="Disordered" evidence="1">
    <location>
        <begin position="1"/>
        <end position="69"/>
    </location>
</feature>
<dbReference type="Proteomes" id="UP000077266">
    <property type="component" value="Unassembled WGS sequence"/>
</dbReference>
<reference evidence="2 3" key="1">
    <citation type="journal article" date="2016" name="Mol. Biol. Evol.">
        <title>Comparative Genomics of Early-Diverging Mushroom-Forming Fungi Provides Insights into the Origins of Lignocellulose Decay Capabilities.</title>
        <authorList>
            <person name="Nagy L.G."/>
            <person name="Riley R."/>
            <person name="Tritt A."/>
            <person name="Adam C."/>
            <person name="Daum C."/>
            <person name="Floudas D."/>
            <person name="Sun H."/>
            <person name="Yadav J.S."/>
            <person name="Pangilinan J."/>
            <person name="Larsson K.H."/>
            <person name="Matsuura K."/>
            <person name="Barry K."/>
            <person name="Labutti K."/>
            <person name="Kuo R."/>
            <person name="Ohm R.A."/>
            <person name="Bhattacharya S.S."/>
            <person name="Shirouzu T."/>
            <person name="Yoshinaga Y."/>
            <person name="Martin F.M."/>
            <person name="Grigoriev I.V."/>
            <person name="Hibbett D.S."/>
        </authorList>
    </citation>
    <scope>NUCLEOTIDE SEQUENCE [LARGE SCALE GENOMIC DNA]</scope>
    <source>
        <strain evidence="2 3">HHB12029</strain>
    </source>
</reference>
<organism evidence="2 3">
    <name type="scientific">Exidia glandulosa HHB12029</name>
    <dbReference type="NCBI Taxonomy" id="1314781"/>
    <lineage>
        <taxon>Eukaryota</taxon>
        <taxon>Fungi</taxon>
        <taxon>Dikarya</taxon>
        <taxon>Basidiomycota</taxon>
        <taxon>Agaricomycotina</taxon>
        <taxon>Agaricomycetes</taxon>
        <taxon>Auriculariales</taxon>
        <taxon>Exidiaceae</taxon>
        <taxon>Exidia</taxon>
    </lineage>
</organism>
<dbReference type="AlphaFoldDB" id="A0A165C6J3"/>
<evidence type="ECO:0000313" key="3">
    <source>
        <dbReference type="Proteomes" id="UP000077266"/>
    </source>
</evidence>
<feature type="compositionally biased region" description="Low complexity" evidence="1">
    <location>
        <begin position="22"/>
        <end position="37"/>
    </location>
</feature>